<evidence type="ECO:0000256" key="1">
    <source>
        <dbReference type="SAM" id="MobiDB-lite"/>
    </source>
</evidence>
<reference evidence="3 4" key="1">
    <citation type="submission" date="2018-12" db="EMBL/GenBank/DDBJ databases">
        <authorList>
            <person name="Criscuolo A."/>
        </authorList>
    </citation>
    <scope>NUCLEOTIDE SEQUENCE [LARGE SCALE GENOMIC DNA]</scope>
    <source>
        <strain evidence="3">ACIP1116241</strain>
    </source>
</reference>
<keyword evidence="4" id="KW-1185">Reference proteome</keyword>
<accession>A0A447ILN8</accession>
<evidence type="ECO:0000313" key="4">
    <source>
        <dbReference type="Proteomes" id="UP000270743"/>
    </source>
</evidence>
<feature type="domain" description="DUF927" evidence="2">
    <location>
        <begin position="96"/>
        <end position="311"/>
    </location>
</feature>
<sequence length="610" mass="68393">MTEQFNKYGISPDNEESGLENIGAQGSAEHYNLPVPLAGLQTNKADDALDPLQKFVQQIRETLPLGYAVDEEEQVIVNAAIPDGLCGLFRPVLRVRDPHSGSGWALKLEFLDPDGRIRTQTYEETDTFGTGRYVQELRGYGFYIGPAPTEVTRLLRSWTRQSPPAKGWRVARTGWSTFPDEEEVYVHSDGSVDSDRNHLGQKIILRGARPVEVNGTLEQWSAVVATMAVGNPLMIFVIAASLAAPFMKPADLQTIVFNLYGRSSSGKSLLLQVAQSCWGDPARLRRWSETSAGMRELRGLSNDGLMACDGLPVNPSSKDLTALTDLEEDSHFADAHARHRNLVLMSGEISSETIFRRRRKNPSEAFQTRFLDIPVDQGAYGGFNDLRGYQSPDALINILRMGLAANYGHAGRAVTRLLIDNHDLCKHSLPRWMASFVRQELKARGQDVSNPVFVQHLRRFALVSVVGEMAIKWGLLPWPRGTADQAVRDVSSMWQATSTLGEFGKSLYRLTAFLKKREDQLPWEGDMPFPEDHPVGFQDAGYYYVKPELFREEIADDPDELNALDRAGIIVNGGEQRSHQYKTGAKQWHKRPRVYRIAKNALQTREIKRE</sequence>
<dbReference type="EMBL" id="UZWE01000027">
    <property type="protein sequence ID" value="VDS08411.1"/>
    <property type="molecule type" value="Genomic_DNA"/>
</dbReference>
<organism evidence="3 4">
    <name type="scientific">Paracoccus haematequi</name>
    <dbReference type="NCBI Taxonomy" id="2491866"/>
    <lineage>
        <taxon>Bacteria</taxon>
        <taxon>Pseudomonadati</taxon>
        <taxon>Pseudomonadota</taxon>
        <taxon>Alphaproteobacteria</taxon>
        <taxon>Rhodobacterales</taxon>
        <taxon>Paracoccaceae</taxon>
        <taxon>Paracoccus</taxon>
    </lineage>
</organism>
<feature type="region of interest" description="Disordered" evidence="1">
    <location>
        <begin position="1"/>
        <end position="20"/>
    </location>
</feature>
<dbReference type="RefSeq" id="WP_126154093.1">
    <property type="nucleotide sequence ID" value="NZ_UZWE01000027.1"/>
</dbReference>
<evidence type="ECO:0000259" key="2">
    <source>
        <dbReference type="Pfam" id="PF06048"/>
    </source>
</evidence>
<gene>
    <name evidence="3" type="ORF">PARHAE_01595</name>
</gene>
<dbReference type="InterPro" id="IPR009270">
    <property type="entry name" value="DUF927"/>
</dbReference>
<evidence type="ECO:0000313" key="3">
    <source>
        <dbReference type="EMBL" id="VDS08411.1"/>
    </source>
</evidence>
<protein>
    <recommendedName>
        <fullName evidence="2">DUF927 domain-containing protein</fullName>
    </recommendedName>
</protein>
<proteinExistence type="predicted"/>
<dbReference type="AlphaFoldDB" id="A0A447ILN8"/>
<dbReference type="Pfam" id="PF06048">
    <property type="entry name" value="DUF927"/>
    <property type="match status" value="1"/>
</dbReference>
<dbReference type="OrthoDB" id="784829at2"/>
<name>A0A447ILN8_9RHOB</name>
<dbReference type="Proteomes" id="UP000270743">
    <property type="component" value="Unassembled WGS sequence"/>
</dbReference>